<accession>A0A1W1HAB4</accession>
<dbReference type="STRING" id="1246637.MTBBW1_1770020"/>
<organism evidence="1 2">
    <name type="scientific">Desulfamplus magnetovallimortis</name>
    <dbReference type="NCBI Taxonomy" id="1246637"/>
    <lineage>
        <taxon>Bacteria</taxon>
        <taxon>Pseudomonadati</taxon>
        <taxon>Thermodesulfobacteriota</taxon>
        <taxon>Desulfobacteria</taxon>
        <taxon>Desulfobacterales</taxon>
        <taxon>Desulfobacteraceae</taxon>
        <taxon>Desulfamplus</taxon>
    </lineage>
</organism>
<proteinExistence type="predicted"/>
<keyword evidence="2" id="KW-1185">Reference proteome</keyword>
<protein>
    <submittedName>
        <fullName evidence="1">Uncharacterized protein</fullName>
    </submittedName>
</protein>
<gene>
    <name evidence="1" type="ORF">MTBBW1_1770020</name>
</gene>
<dbReference type="Proteomes" id="UP000191931">
    <property type="component" value="Unassembled WGS sequence"/>
</dbReference>
<name>A0A1W1HAB4_9BACT</name>
<sequence length="104" mass="11850">MCSCHKLPPYVQDSLRMLYINTPIKKVQLLDFCIQISYKGRVCSTLSKLNFSDVCAPYAQCIAILSTLTFMGTQFSFIFQFNGNPLVGELSWKIDMMSLNEVSY</sequence>
<dbReference type="EMBL" id="FWEV01000087">
    <property type="protein sequence ID" value="SLM29362.1"/>
    <property type="molecule type" value="Genomic_DNA"/>
</dbReference>
<reference evidence="1 2" key="1">
    <citation type="submission" date="2017-03" db="EMBL/GenBank/DDBJ databases">
        <authorList>
            <person name="Afonso C.L."/>
            <person name="Miller P.J."/>
            <person name="Scott M.A."/>
            <person name="Spackman E."/>
            <person name="Goraichik I."/>
            <person name="Dimitrov K.M."/>
            <person name="Suarez D.L."/>
            <person name="Swayne D.E."/>
        </authorList>
    </citation>
    <scope>NUCLEOTIDE SEQUENCE [LARGE SCALE GENOMIC DNA]</scope>
    <source>
        <strain evidence="1">PRJEB14757</strain>
    </source>
</reference>
<evidence type="ECO:0000313" key="2">
    <source>
        <dbReference type="Proteomes" id="UP000191931"/>
    </source>
</evidence>
<evidence type="ECO:0000313" key="1">
    <source>
        <dbReference type="EMBL" id="SLM29362.1"/>
    </source>
</evidence>
<dbReference type="AlphaFoldDB" id="A0A1W1HAB4"/>